<evidence type="ECO:0000313" key="2">
    <source>
        <dbReference type="Proteomes" id="UP000646548"/>
    </source>
</evidence>
<dbReference type="AlphaFoldDB" id="A0A834C968"/>
<protein>
    <submittedName>
        <fullName evidence="1">Uncharacterized protein</fullName>
    </submittedName>
</protein>
<gene>
    <name evidence="1" type="ORF">FQA47_006194</name>
</gene>
<sequence>MASGRGHPQYDQNQSRTQDPFLITPKALAFVTPSSSVPLADKRGLDPSMRRPLGHREVARRQWLPLSAPTPLHVVQNNCPHVSS</sequence>
<reference evidence="1" key="1">
    <citation type="journal article" name="BMC Genomics">
        <title>Long-read sequencing and de novo genome assembly of marine medaka (Oryzias melastigma).</title>
        <authorList>
            <person name="Liang P."/>
            <person name="Saqib H.S.A."/>
            <person name="Ni X."/>
            <person name="Shen Y."/>
        </authorList>
    </citation>
    <scope>NUCLEOTIDE SEQUENCE</scope>
    <source>
        <strain evidence="1">Bigg-433</strain>
    </source>
</reference>
<evidence type="ECO:0000313" key="1">
    <source>
        <dbReference type="EMBL" id="KAF6725065.1"/>
    </source>
</evidence>
<accession>A0A834C968</accession>
<proteinExistence type="predicted"/>
<name>A0A834C968_ORYME</name>
<comment type="caution">
    <text evidence="1">The sequence shown here is derived from an EMBL/GenBank/DDBJ whole genome shotgun (WGS) entry which is preliminary data.</text>
</comment>
<organism evidence="1 2">
    <name type="scientific">Oryzias melastigma</name>
    <name type="common">Marine medaka</name>
    <dbReference type="NCBI Taxonomy" id="30732"/>
    <lineage>
        <taxon>Eukaryota</taxon>
        <taxon>Metazoa</taxon>
        <taxon>Chordata</taxon>
        <taxon>Craniata</taxon>
        <taxon>Vertebrata</taxon>
        <taxon>Euteleostomi</taxon>
        <taxon>Actinopterygii</taxon>
        <taxon>Neopterygii</taxon>
        <taxon>Teleostei</taxon>
        <taxon>Neoteleostei</taxon>
        <taxon>Acanthomorphata</taxon>
        <taxon>Ovalentaria</taxon>
        <taxon>Atherinomorphae</taxon>
        <taxon>Beloniformes</taxon>
        <taxon>Adrianichthyidae</taxon>
        <taxon>Oryziinae</taxon>
        <taxon>Oryzias</taxon>
    </lineage>
</organism>
<dbReference type="Proteomes" id="UP000646548">
    <property type="component" value="Unassembled WGS sequence"/>
</dbReference>
<dbReference type="EMBL" id="WKFB01000377">
    <property type="protein sequence ID" value="KAF6725065.1"/>
    <property type="molecule type" value="Genomic_DNA"/>
</dbReference>